<gene>
    <name evidence="9" type="ORF">IAC85_03695</name>
</gene>
<comment type="catalytic activity">
    <reaction evidence="7">
        <text>L-tyrosyl-[protein] + ATP = O-(5'-adenylyl)-L-tyrosyl-[protein] + diphosphate</text>
        <dbReference type="Rhea" id="RHEA:54288"/>
        <dbReference type="Rhea" id="RHEA-COMP:10136"/>
        <dbReference type="Rhea" id="RHEA-COMP:13846"/>
        <dbReference type="ChEBI" id="CHEBI:30616"/>
        <dbReference type="ChEBI" id="CHEBI:33019"/>
        <dbReference type="ChEBI" id="CHEBI:46858"/>
        <dbReference type="ChEBI" id="CHEBI:83624"/>
        <dbReference type="EC" id="2.7.7.108"/>
    </reaction>
</comment>
<evidence type="ECO:0000256" key="6">
    <source>
        <dbReference type="ARBA" id="ARBA00047939"/>
    </source>
</evidence>
<feature type="domain" description="Fido" evidence="8">
    <location>
        <begin position="67"/>
        <end position="224"/>
    </location>
</feature>
<evidence type="ECO:0000256" key="5">
    <source>
        <dbReference type="ARBA" id="ARBA00034531"/>
    </source>
</evidence>
<dbReference type="Gene3D" id="1.10.3290.10">
    <property type="entry name" value="Fido-like domain"/>
    <property type="match status" value="1"/>
</dbReference>
<protein>
    <recommendedName>
        <fullName evidence="5">protein adenylyltransferase</fullName>
        <ecNumber evidence="5">2.7.7.108</ecNumber>
    </recommendedName>
</protein>
<dbReference type="InterPro" id="IPR003812">
    <property type="entry name" value="Fido"/>
</dbReference>
<keyword evidence="1" id="KW-0808">Transferase</keyword>
<dbReference type="PANTHER" id="PTHR39560:SF1">
    <property type="entry name" value="PROTEIN ADENYLYLTRANSFERASE FIC-RELATED"/>
    <property type="match status" value="1"/>
</dbReference>
<comment type="caution">
    <text evidence="9">The sequence shown here is derived from an EMBL/GenBank/DDBJ whole genome shotgun (WGS) entry which is preliminary data.</text>
</comment>
<dbReference type="AlphaFoldDB" id="A0A9D1CKI4"/>
<comment type="catalytic activity">
    <reaction evidence="6">
        <text>L-threonyl-[protein] + ATP = 3-O-(5'-adenylyl)-L-threonyl-[protein] + diphosphate</text>
        <dbReference type="Rhea" id="RHEA:54292"/>
        <dbReference type="Rhea" id="RHEA-COMP:11060"/>
        <dbReference type="Rhea" id="RHEA-COMP:13847"/>
        <dbReference type="ChEBI" id="CHEBI:30013"/>
        <dbReference type="ChEBI" id="CHEBI:30616"/>
        <dbReference type="ChEBI" id="CHEBI:33019"/>
        <dbReference type="ChEBI" id="CHEBI:138113"/>
        <dbReference type="EC" id="2.7.7.108"/>
    </reaction>
</comment>
<keyword evidence="2" id="KW-0548">Nucleotidyltransferase</keyword>
<keyword evidence="4" id="KW-0067">ATP-binding</keyword>
<dbReference type="PANTHER" id="PTHR39560">
    <property type="entry name" value="PROTEIN ADENYLYLTRANSFERASE FIC-RELATED"/>
    <property type="match status" value="1"/>
</dbReference>
<evidence type="ECO:0000256" key="3">
    <source>
        <dbReference type="ARBA" id="ARBA00022741"/>
    </source>
</evidence>
<accession>A0A9D1CKI4</accession>
<dbReference type="GO" id="GO:0005524">
    <property type="term" value="F:ATP binding"/>
    <property type="evidence" value="ECO:0007669"/>
    <property type="project" value="UniProtKB-KW"/>
</dbReference>
<reference evidence="9" key="1">
    <citation type="submission" date="2020-10" db="EMBL/GenBank/DDBJ databases">
        <authorList>
            <person name="Gilroy R."/>
        </authorList>
    </citation>
    <scope>NUCLEOTIDE SEQUENCE</scope>
    <source>
        <strain evidence="9">CHK165-10780</strain>
    </source>
</reference>
<dbReference type="Pfam" id="PF02661">
    <property type="entry name" value="Fic"/>
    <property type="match status" value="1"/>
</dbReference>
<evidence type="ECO:0000256" key="2">
    <source>
        <dbReference type="ARBA" id="ARBA00022695"/>
    </source>
</evidence>
<sequence length="236" mass="27883">MDLTAIGMDPYLIPGTDVLQNKLGITDGEQLKEMDKKISLERLYELRTDALGCFQKEGLITDDSIQFGPEHLKRIHYYLFHDVYPFAGEYRTMDIVAKGRHPAPADYIIKFMTHYDIEMELSMTLSNMVRTLPYKQFSDKDAYADWLATYFERMIYIHPFREGNGRSIKEYFTEFVEYNNDKLQLPDVELRWDRMDADVLSNITYQMTVDEDCVKKQFRKGIVYQDQKENHSSNQM</sequence>
<dbReference type="Proteomes" id="UP000886725">
    <property type="component" value="Unassembled WGS sequence"/>
</dbReference>
<evidence type="ECO:0000256" key="1">
    <source>
        <dbReference type="ARBA" id="ARBA00022679"/>
    </source>
</evidence>
<evidence type="ECO:0000259" key="8">
    <source>
        <dbReference type="PROSITE" id="PS51459"/>
    </source>
</evidence>
<dbReference type="EMBL" id="DVFU01000069">
    <property type="protein sequence ID" value="HIQ64822.1"/>
    <property type="molecule type" value="Genomic_DNA"/>
</dbReference>
<proteinExistence type="predicted"/>
<dbReference type="GO" id="GO:0051302">
    <property type="term" value="P:regulation of cell division"/>
    <property type="evidence" value="ECO:0007669"/>
    <property type="project" value="TreeGrafter"/>
</dbReference>
<dbReference type="EC" id="2.7.7.108" evidence="5"/>
<keyword evidence="3" id="KW-0547">Nucleotide-binding</keyword>
<dbReference type="PROSITE" id="PS51459">
    <property type="entry name" value="FIDO"/>
    <property type="match status" value="1"/>
</dbReference>
<dbReference type="InterPro" id="IPR036597">
    <property type="entry name" value="Fido-like_dom_sf"/>
</dbReference>
<evidence type="ECO:0000256" key="4">
    <source>
        <dbReference type="ARBA" id="ARBA00022840"/>
    </source>
</evidence>
<dbReference type="SUPFAM" id="SSF140931">
    <property type="entry name" value="Fic-like"/>
    <property type="match status" value="1"/>
</dbReference>
<dbReference type="GO" id="GO:0070733">
    <property type="term" value="F:AMPylase activity"/>
    <property type="evidence" value="ECO:0007669"/>
    <property type="project" value="UniProtKB-EC"/>
</dbReference>
<organism evidence="9 10">
    <name type="scientific">Candidatus Faecenecus gallistercoris</name>
    <dbReference type="NCBI Taxonomy" id="2840793"/>
    <lineage>
        <taxon>Bacteria</taxon>
        <taxon>Bacillati</taxon>
        <taxon>Bacillota</taxon>
        <taxon>Bacillota incertae sedis</taxon>
        <taxon>Candidatus Faecenecus</taxon>
    </lineage>
</organism>
<evidence type="ECO:0000313" key="10">
    <source>
        <dbReference type="Proteomes" id="UP000886725"/>
    </source>
</evidence>
<evidence type="ECO:0000256" key="7">
    <source>
        <dbReference type="ARBA" id="ARBA00048696"/>
    </source>
</evidence>
<name>A0A9D1CKI4_9FIRM</name>
<reference evidence="9" key="2">
    <citation type="journal article" date="2021" name="PeerJ">
        <title>Extensive microbial diversity within the chicken gut microbiome revealed by metagenomics and culture.</title>
        <authorList>
            <person name="Gilroy R."/>
            <person name="Ravi A."/>
            <person name="Getino M."/>
            <person name="Pursley I."/>
            <person name="Horton D.L."/>
            <person name="Alikhan N.F."/>
            <person name="Baker D."/>
            <person name="Gharbi K."/>
            <person name="Hall N."/>
            <person name="Watson M."/>
            <person name="Adriaenssens E.M."/>
            <person name="Foster-Nyarko E."/>
            <person name="Jarju S."/>
            <person name="Secka A."/>
            <person name="Antonio M."/>
            <person name="Oren A."/>
            <person name="Chaudhuri R.R."/>
            <person name="La Ragione R."/>
            <person name="Hildebrand F."/>
            <person name="Pallen M.J."/>
        </authorList>
    </citation>
    <scope>NUCLEOTIDE SEQUENCE</scope>
    <source>
        <strain evidence="9">CHK165-10780</strain>
    </source>
</reference>
<evidence type="ECO:0000313" key="9">
    <source>
        <dbReference type="EMBL" id="HIQ64822.1"/>
    </source>
</evidence>